<evidence type="ECO:0000256" key="3">
    <source>
        <dbReference type="ARBA" id="ARBA00022448"/>
    </source>
</evidence>
<evidence type="ECO:0000256" key="1">
    <source>
        <dbReference type="ARBA" id="ARBA00004442"/>
    </source>
</evidence>
<evidence type="ECO:0000256" key="2">
    <source>
        <dbReference type="ARBA" id="ARBA00007613"/>
    </source>
</evidence>
<evidence type="ECO:0000313" key="10">
    <source>
        <dbReference type="Proteomes" id="UP000184108"/>
    </source>
</evidence>
<evidence type="ECO:0000256" key="6">
    <source>
        <dbReference type="ARBA" id="ARBA00023136"/>
    </source>
</evidence>
<gene>
    <name evidence="9" type="ORF">SAMN02787073_0631</name>
</gene>
<dbReference type="PANTHER" id="PTHR30026:SF20">
    <property type="entry name" value="OUTER MEMBRANE PROTEIN TOLC"/>
    <property type="match status" value="1"/>
</dbReference>
<protein>
    <submittedName>
        <fullName evidence="9">Outer membrane protein</fullName>
    </submittedName>
</protein>
<dbReference type="GO" id="GO:0015288">
    <property type="term" value="F:porin activity"/>
    <property type="evidence" value="ECO:0007669"/>
    <property type="project" value="TreeGrafter"/>
</dbReference>
<keyword evidence="5" id="KW-0812">Transmembrane</keyword>
<keyword evidence="7" id="KW-0998">Cell outer membrane</keyword>
<dbReference type="EMBL" id="FQVE01000001">
    <property type="protein sequence ID" value="SHE55934.1"/>
    <property type="molecule type" value="Genomic_DNA"/>
</dbReference>
<evidence type="ECO:0000256" key="5">
    <source>
        <dbReference type="ARBA" id="ARBA00022692"/>
    </source>
</evidence>
<dbReference type="SUPFAM" id="SSF56954">
    <property type="entry name" value="Outer membrane efflux proteins (OEP)"/>
    <property type="match status" value="1"/>
</dbReference>
<evidence type="ECO:0000256" key="4">
    <source>
        <dbReference type="ARBA" id="ARBA00022452"/>
    </source>
</evidence>
<dbReference type="Pfam" id="PF02321">
    <property type="entry name" value="OEP"/>
    <property type="match status" value="2"/>
</dbReference>
<keyword evidence="3" id="KW-0813">Transport</keyword>
<dbReference type="Gene3D" id="1.20.1600.10">
    <property type="entry name" value="Outer membrane efflux proteins (OEP)"/>
    <property type="match status" value="1"/>
</dbReference>
<dbReference type="PANTHER" id="PTHR30026">
    <property type="entry name" value="OUTER MEMBRANE PROTEIN TOLC"/>
    <property type="match status" value="1"/>
</dbReference>
<keyword evidence="8" id="KW-0175">Coiled coil</keyword>
<dbReference type="Proteomes" id="UP000184108">
    <property type="component" value="Unassembled WGS sequence"/>
</dbReference>
<name>A0A1M4UGZ6_9FLAO</name>
<proteinExistence type="inferred from homology"/>
<dbReference type="AlphaFoldDB" id="A0A1M4UGZ6"/>
<sequence length="456" mass="51080">MARLILKIINMKKVWIIVFGLSCLGLSAQKKWSLRECVDYAVEHNLQVIQNQYSKQIQDSNLKMAKNQYLPSVSGTMSNSVSFGQTSFGTGSLRNDRFSNSANLGADILLYNNGRLEKNIRKSQFDVEASQYDVETIKNDISLQIAQQYLTTLLNKEIVKISESAVENAQKQYDRAKITTQVGTTAQTILAEAEAALAREKQNKKTAEINVGRSLFAMAQLLQLPDYKDFDVEYVEVPDQLEPQLKSVDEVLTTAFENQPQVKAAESRINSALAQTEVSKTAFWPTLTASVGIGSFYNNLLNTNNIGNELIYVKEKKFFEQYKDNFGQQGSISLNVPIFNKGITKLQVEQAKINESVAKITLEQQKQTVRQNVQKAQFDVDANYETFLSAVETEKSTKLALEFADKSYAAGRTTIYDVNVARNNYANAQGSVAQAKYNYLFSLKLLNFYAGIPLAL</sequence>
<dbReference type="InterPro" id="IPR051906">
    <property type="entry name" value="TolC-like"/>
</dbReference>
<comment type="similarity">
    <text evidence="2">Belongs to the outer membrane factor (OMF) (TC 1.B.17) family.</text>
</comment>
<dbReference type="GO" id="GO:0015562">
    <property type="term" value="F:efflux transmembrane transporter activity"/>
    <property type="evidence" value="ECO:0007669"/>
    <property type="project" value="InterPro"/>
</dbReference>
<comment type="subcellular location">
    <subcellularLocation>
        <location evidence="1">Cell outer membrane</location>
    </subcellularLocation>
</comment>
<evidence type="ECO:0000313" key="9">
    <source>
        <dbReference type="EMBL" id="SHE55934.1"/>
    </source>
</evidence>
<dbReference type="InterPro" id="IPR003423">
    <property type="entry name" value="OMP_efflux"/>
</dbReference>
<evidence type="ECO:0000256" key="7">
    <source>
        <dbReference type="ARBA" id="ARBA00023237"/>
    </source>
</evidence>
<keyword evidence="6" id="KW-0472">Membrane</keyword>
<dbReference type="GO" id="GO:1990281">
    <property type="term" value="C:efflux pump complex"/>
    <property type="evidence" value="ECO:0007669"/>
    <property type="project" value="TreeGrafter"/>
</dbReference>
<accession>A0A1M4UGZ6</accession>
<feature type="coiled-coil region" evidence="8">
    <location>
        <begin position="159"/>
        <end position="210"/>
    </location>
</feature>
<keyword evidence="4" id="KW-1134">Transmembrane beta strand</keyword>
<dbReference type="GO" id="GO:0009279">
    <property type="term" value="C:cell outer membrane"/>
    <property type="evidence" value="ECO:0007669"/>
    <property type="project" value="UniProtKB-SubCell"/>
</dbReference>
<reference evidence="10" key="1">
    <citation type="submission" date="2016-11" db="EMBL/GenBank/DDBJ databases">
        <authorList>
            <person name="Varghese N."/>
            <person name="Submissions S."/>
        </authorList>
    </citation>
    <scope>NUCLEOTIDE SEQUENCE [LARGE SCALE GENOMIC DNA]</scope>
    <source>
        <strain evidence="10">YR203</strain>
    </source>
</reference>
<evidence type="ECO:0000256" key="8">
    <source>
        <dbReference type="SAM" id="Coils"/>
    </source>
</evidence>
<organism evidence="9 10">
    <name type="scientific">Chryseobacterium vrystaatense</name>
    <dbReference type="NCBI Taxonomy" id="307480"/>
    <lineage>
        <taxon>Bacteria</taxon>
        <taxon>Pseudomonadati</taxon>
        <taxon>Bacteroidota</taxon>
        <taxon>Flavobacteriia</taxon>
        <taxon>Flavobacteriales</taxon>
        <taxon>Weeksellaceae</taxon>
        <taxon>Chryseobacterium group</taxon>
        <taxon>Chryseobacterium</taxon>
    </lineage>
</organism>